<keyword evidence="1" id="KW-0472">Membrane</keyword>
<dbReference type="AlphaFoldDB" id="A0A518GCH8"/>
<organism evidence="2 3">
    <name type="scientific">Aureliella helgolandensis</name>
    <dbReference type="NCBI Taxonomy" id="2527968"/>
    <lineage>
        <taxon>Bacteria</taxon>
        <taxon>Pseudomonadati</taxon>
        <taxon>Planctomycetota</taxon>
        <taxon>Planctomycetia</taxon>
        <taxon>Pirellulales</taxon>
        <taxon>Pirellulaceae</taxon>
        <taxon>Aureliella</taxon>
    </lineage>
</organism>
<keyword evidence="1" id="KW-1133">Transmembrane helix</keyword>
<evidence type="ECO:0000313" key="3">
    <source>
        <dbReference type="Proteomes" id="UP000318017"/>
    </source>
</evidence>
<protein>
    <recommendedName>
        <fullName evidence="4">Fibronectin type-III domain-containing protein</fullName>
    </recommendedName>
</protein>
<proteinExistence type="predicted"/>
<name>A0A518GCH8_9BACT</name>
<gene>
    <name evidence="2" type="ORF">Q31a_46740</name>
</gene>
<keyword evidence="1" id="KW-0812">Transmembrane</keyword>
<evidence type="ECO:0008006" key="4">
    <source>
        <dbReference type="Google" id="ProtNLM"/>
    </source>
</evidence>
<evidence type="ECO:0000313" key="2">
    <source>
        <dbReference type="EMBL" id="QDV26302.1"/>
    </source>
</evidence>
<dbReference type="EMBL" id="CP036298">
    <property type="protein sequence ID" value="QDV26302.1"/>
    <property type="molecule type" value="Genomic_DNA"/>
</dbReference>
<accession>A0A518GCH8</accession>
<sequence>MAVPSVVYPADHFCYDVTAILFEAFIYWGRPWNGALVSRTVNCPFGDRVSICQPGKLSCSKWVFSPLWILLFSLWFQASPVYGQDPSAPSLEAPLASALAVPEIEFDQRQFPLVREGYLSLKWQPVESATTYAVIDDEQREVYRGVWNSAFLSGLGDGEYAFHVEAYDAAGGRLAQTSVPAQVKVEHWPLAQAMTLFAIGLILFVLLLVVIAGGATLGKRSQVAHDERMR</sequence>
<reference evidence="2 3" key="1">
    <citation type="submission" date="2019-02" db="EMBL/GenBank/DDBJ databases">
        <title>Deep-cultivation of Planctomycetes and their phenomic and genomic characterization uncovers novel biology.</title>
        <authorList>
            <person name="Wiegand S."/>
            <person name="Jogler M."/>
            <person name="Boedeker C."/>
            <person name="Pinto D."/>
            <person name="Vollmers J."/>
            <person name="Rivas-Marin E."/>
            <person name="Kohn T."/>
            <person name="Peeters S.H."/>
            <person name="Heuer A."/>
            <person name="Rast P."/>
            <person name="Oberbeckmann S."/>
            <person name="Bunk B."/>
            <person name="Jeske O."/>
            <person name="Meyerdierks A."/>
            <person name="Storesund J.E."/>
            <person name="Kallscheuer N."/>
            <person name="Luecker S."/>
            <person name="Lage O.M."/>
            <person name="Pohl T."/>
            <person name="Merkel B.J."/>
            <person name="Hornburger P."/>
            <person name="Mueller R.-W."/>
            <person name="Bruemmer F."/>
            <person name="Labrenz M."/>
            <person name="Spormann A.M."/>
            <person name="Op den Camp H."/>
            <person name="Overmann J."/>
            <person name="Amann R."/>
            <person name="Jetten M.S.M."/>
            <person name="Mascher T."/>
            <person name="Medema M.H."/>
            <person name="Devos D.P."/>
            <person name="Kaster A.-K."/>
            <person name="Ovreas L."/>
            <person name="Rohde M."/>
            <person name="Galperin M.Y."/>
            <person name="Jogler C."/>
        </authorList>
    </citation>
    <scope>NUCLEOTIDE SEQUENCE [LARGE SCALE GENOMIC DNA]</scope>
    <source>
        <strain evidence="2 3">Q31a</strain>
    </source>
</reference>
<feature type="transmembrane region" description="Helical" evidence="1">
    <location>
        <begin position="194"/>
        <end position="218"/>
    </location>
</feature>
<keyword evidence="3" id="KW-1185">Reference proteome</keyword>
<dbReference type="Proteomes" id="UP000318017">
    <property type="component" value="Chromosome"/>
</dbReference>
<evidence type="ECO:0000256" key="1">
    <source>
        <dbReference type="SAM" id="Phobius"/>
    </source>
</evidence>
<dbReference type="KEGG" id="ahel:Q31a_46740"/>